<evidence type="ECO:0000313" key="2">
    <source>
        <dbReference type="EMBL" id="KAK4105752.1"/>
    </source>
</evidence>
<keyword evidence="1" id="KW-0732">Signal</keyword>
<name>A0AAN6Q8T0_9PEZI</name>
<reference evidence="2" key="1">
    <citation type="journal article" date="2023" name="Mol. Phylogenet. Evol.">
        <title>Genome-scale phylogeny and comparative genomics of the fungal order Sordariales.</title>
        <authorList>
            <person name="Hensen N."/>
            <person name="Bonometti L."/>
            <person name="Westerberg I."/>
            <person name="Brannstrom I.O."/>
            <person name="Guillou S."/>
            <person name="Cros-Aarteil S."/>
            <person name="Calhoun S."/>
            <person name="Haridas S."/>
            <person name="Kuo A."/>
            <person name="Mondo S."/>
            <person name="Pangilinan J."/>
            <person name="Riley R."/>
            <person name="LaButti K."/>
            <person name="Andreopoulos B."/>
            <person name="Lipzen A."/>
            <person name="Chen C."/>
            <person name="Yan M."/>
            <person name="Daum C."/>
            <person name="Ng V."/>
            <person name="Clum A."/>
            <person name="Steindorff A."/>
            <person name="Ohm R.A."/>
            <person name="Martin F."/>
            <person name="Silar P."/>
            <person name="Natvig D.O."/>
            <person name="Lalanne C."/>
            <person name="Gautier V."/>
            <person name="Ament-Velasquez S.L."/>
            <person name="Kruys A."/>
            <person name="Hutchinson M.I."/>
            <person name="Powell A.J."/>
            <person name="Barry K."/>
            <person name="Miller A.N."/>
            <person name="Grigoriev I.V."/>
            <person name="Debuchy R."/>
            <person name="Gladieux P."/>
            <person name="Hiltunen Thoren M."/>
            <person name="Johannesson H."/>
        </authorList>
    </citation>
    <scope>NUCLEOTIDE SEQUENCE</scope>
    <source>
        <strain evidence="2">CBS 757.83</strain>
    </source>
</reference>
<dbReference type="EMBL" id="MU863625">
    <property type="protein sequence ID" value="KAK4105752.1"/>
    <property type="molecule type" value="Genomic_DNA"/>
</dbReference>
<evidence type="ECO:0000256" key="1">
    <source>
        <dbReference type="SAM" id="SignalP"/>
    </source>
</evidence>
<gene>
    <name evidence="2" type="ORF">N658DRAFT_492243</name>
</gene>
<feature type="chain" id="PRO_5042881308" evidence="1">
    <location>
        <begin position="31"/>
        <end position="118"/>
    </location>
</feature>
<protein>
    <submittedName>
        <fullName evidence="2">Uncharacterized protein</fullName>
    </submittedName>
</protein>
<feature type="signal peptide" evidence="1">
    <location>
        <begin position="1"/>
        <end position="30"/>
    </location>
</feature>
<comment type="caution">
    <text evidence="2">The sequence shown here is derived from an EMBL/GenBank/DDBJ whole genome shotgun (WGS) entry which is preliminary data.</text>
</comment>
<keyword evidence="3" id="KW-1185">Reference proteome</keyword>
<sequence length="118" mass="12940">MKLEPFYHAPATGARISLSALLVSVTLASAASDTLVIGHLSHLTNLATDPSREAVRGWHCRLQTDFQDHINDHLPRSRSVSTMLLSLPALLQSDVGRRLTTVPPEAHHPLVFSAFQVR</sequence>
<dbReference type="Proteomes" id="UP001305647">
    <property type="component" value="Unassembled WGS sequence"/>
</dbReference>
<proteinExistence type="predicted"/>
<dbReference type="AlphaFoldDB" id="A0AAN6Q8T0"/>
<reference evidence="2" key="2">
    <citation type="submission" date="2023-05" db="EMBL/GenBank/DDBJ databases">
        <authorList>
            <consortium name="Lawrence Berkeley National Laboratory"/>
            <person name="Steindorff A."/>
            <person name="Hensen N."/>
            <person name="Bonometti L."/>
            <person name="Westerberg I."/>
            <person name="Brannstrom I.O."/>
            <person name="Guillou S."/>
            <person name="Cros-Aarteil S."/>
            <person name="Calhoun S."/>
            <person name="Haridas S."/>
            <person name="Kuo A."/>
            <person name="Mondo S."/>
            <person name="Pangilinan J."/>
            <person name="Riley R."/>
            <person name="Labutti K."/>
            <person name="Andreopoulos B."/>
            <person name="Lipzen A."/>
            <person name="Chen C."/>
            <person name="Yanf M."/>
            <person name="Daum C."/>
            <person name="Ng V."/>
            <person name="Clum A."/>
            <person name="Ohm R."/>
            <person name="Martin F."/>
            <person name="Silar P."/>
            <person name="Natvig D."/>
            <person name="Lalanne C."/>
            <person name="Gautier V."/>
            <person name="Ament-Velasquez S.L."/>
            <person name="Kruys A."/>
            <person name="Hutchinson M.I."/>
            <person name="Powell A.J."/>
            <person name="Barry K."/>
            <person name="Miller A.N."/>
            <person name="Grigoriev I.V."/>
            <person name="Debuchy R."/>
            <person name="Gladieux P."/>
            <person name="Thoren M.H."/>
            <person name="Johannesson H."/>
        </authorList>
    </citation>
    <scope>NUCLEOTIDE SEQUENCE</scope>
    <source>
        <strain evidence="2">CBS 757.83</strain>
    </source>
</reference>
<organism evidence="2 3">
    <name type="scientific">Parathielavia hyrcaniae</name>
    <dbReference type="NCBI Taxonomy" id="113614"/>
    <lineage>
        <taxon>Eukaryota</taxon>
        <taxon>Fungi</taxon>
        <taxon>Dikarya</taxon>
        <taxon>Ascomycota</taxon>
        <taxon>Pezizomycotina</taxon>
        <taxon>Sordariomycetes</taxon>
        <taxon>Sordariomycetidae</taxon>
        <taxon>Sordariales</taxon>
        <taxon>Chaetomiaceae</taxon>
        <taxon>Parathielavia</taxon>
    </lineage>
</organism>
<accession>A0AAN6Q8T0</accession>
<evidence type="ECO:0000313" key="3">
    <source>
        <dbReference type="Proteomes" id="UP001305647"/>
    </source>
</evidence>